<dbReference type="PANTHER" id="PTHR10845:SF192">
    <property type="entry name" value="DOUBLE HIT, ISOFORM B"/>
    <property type="match status" value="1"/>
</dbReference>
<protein>
    <submittedName>
        <fullName evidence="3">921_t:CDS:1</fullName>
    </submittedName>
</protein>
<dbReference type="PANTHER" id="PTHR10845">
    <property type="entry name" value="REGULATOR OF G PROTEIN SIGNALING"/>
    <property type="match status" value="1"/>
</dbReference>
<feature type="region of interest" description="Disordered" evidence="1">
    <location>
        <begin position="51"/>
        <end position="115"/>
    </location>
</feature>
<feature type="compositionally biased region" description="Polar residues" evidence="1">
    <location>
        <begin position="22"/>
        <end position="36"/>
    </location>
</feature>
<feature type="compositionally biased region" description="Polar residues" evidence="1">
    <location>
        <begin position="838"/>
        <end position="850"/>
    </location>
</feature>
<dbReference type="InterPro" id="IPR044926">
    <property type="entry name" value="RGS_subdomain_2"/>
</dbReference>
<feature type="compositionally biased region" description="Low complexity" evidence="1">
    <location>
        <begin position="732"/>
        <end position="743"/>
    </location>
</feature>
<dbReference type="InterPro" id="IPR036305">
    <property type="entry name" value="RGS_sf"/>
</dbReference>
<dbReference type="OrthoDB" id="196547at2759"/>
<accession>A0A9N9F3Q6</accession>
<gene>
    <name evidence="3" type="ORF">PBRASI_LOCUS2985</name>
</gene>
<evidence type="ECO:0000256" key="1">
    <source>
        <dbReference type="SAM" id="MobiDB-lite"/>
    </source>
</evidence>
<feature type="region of interest" description="Disordered" evidence="1">
    <location>
        <begin position="721"/>
        <end position="757"/>
    </location>
</feature>
<dbReference type="Gene3D" id="1.10.167.10">
    <property type="entry name" value="Regulator of G-protein Signalling 4, domain 2"/>
    <property type="match status" value="1"/>
</dbReference>
<dbReference type="EMBL" id="CAJVPI010000253">
    <property type="protein sequence ID" value="CAG8508497.1"/>
    <property type="molecule type" value="Genomic_DNA"/>
</dbReference>
<organism evidence="3 4">
    <name type="scientific">Paraglomus brasilianum</name>
    <dbReference type="NCBI Taxonomy" id="144538"/>
    <lineage>
        <taxon>Eukaryota</taxon>
        <taxon>Fungi</taxon>
        <taxon>Fungi incertae sedis</taxon>
        <taxon>Mucoromycota</taxon>
        <taxon>Glomeromycotina</taxon>
        <taxon>Glomeromycetes</taxon>
        <taxon>Paraglomerales</taxon>
        <taxon>Paraglomeraceae</taxon>
        <taxon>Paraglomus</taxon>
    </lineage>
</organism>
<reference evidence="3" key="1">
    <citation type="submission" date="2021-06" db="EMBL/GenBank/DDBJ databases">
        <authorList>
            <person name="Kallberg Y."/>
            <person name="Tangrot J."/>
            <person name="Rosling A."/>
        </authorList>
    </citation>
    <scope>NUCLEOTIDE SEQUENCE</scope>
    <source>
        <strain evidence="3">BR232B</strain>
    </source>
</reference>
<feature type="region of interest" description="Disordered" evidence="1">
    <location>
        <begin position="810"/>
        <end position="850"/>
    </location>
</feature>
<dbReference type="SUPFAM" id="SSF48097">
    <property type="entry name" value="Regulator of G-protein signaling, RGS"/>
    <property type="match status" value="1"/>
</dbReference>
<feature type="region of interest" description="Disordered" evidence="1">
    <location>
        <begin position="1042"/>
        <end position="1065"/>
    </location>
</feature>
<evidence type="ECO:0000313" key="3">
    <source>
        <dbReference type="EMBL" id="CAG8508497.1"/>
    </source>
</evidence>
<proteinExistence type="predicted"/>
<evidence type="ECO:0000259" key="2">
    <source>
        <dbReference type="PROSITE" id="PS50132"/>
    </source>
</evidence>
<feature type="compositionally biased region" description="Polar residues" evidence="1">
    <location>
        <begin position="82"/>
        <end position="113"/>
    </location>
</feature>
<feature type="compositionally biased region" description="Polar residues" evidence="1">
    <location>
        <begin position="953"/>
        <end position="965"/>
    </location>
</feature>
<feature type="compositionally biased region" description="Acidic residues" evidence="1">
    <location>
        <begin position="1043"/>
        <end position="1053"/>
    </location>
</feature>
<dbReference type="CDD" id="cd07440">
    <property type="entry name" value="RGS"/>
    <property type="match status" value="1"/>
</dbReference>
<keyword evidence="4" id="KW-1185">Reference proteome</keyword>
<feature type="region of interest" description="Disordered" evidence="1">
    <location>
        <begin position="952"/>
        <end position="971"/>
    </location>
</feature>
<dbReference type="PROSITE" id="PS50132">
    <property type="entry name" value="RGS"/>
    <property type="match status" value="1"/>
</dbReference>
<feature type="compositionally biased region" description="Polar residues" evidence="1">
    <location>
        <begin position="685"/>
        <end position="698"/>
    </location>
</feature>
<dbReference type="Proteomes" id="UP000789739">
    <property type="component" value="Unassembled WGS sequence"/>
</dbReference>
<feature type="domain" description="RGS" evidence="2">
    <location>
        <begin position="298"/>
        <end position="423"/>
    </location>
</feature>
<dbReference type="PRINTS" id="PR01301">
    <property type="entry name" value="RGSPROTEIN"/>
</dbReference>
<feature type="region of interest" description="Disordered" evidence="1">
    <location>
        <begin position="685"/>
        <end position="705"/>
    </location>
</feature>
<feature type="region of interest" description="Disordered" evidence="1">
    <location>
        <begin position="1"/>
        <end position="36"/>
    </location>
</feature>
<dbReference type="AlphaFoldDB" id="A0A9N9F3Q6"/>
<dbReference type="SMART" id="SM00315">
    <property type="entry name" value="RGS"/>
    <property type="match status" value="1"/>
</dbReference>
<dbReference type="InterPro" id="IPR016137">
    <property type="entry name" value="RGS"/>
</dbReference>
<dbReference type="Pfam" id="PF00615">
    <property type="entry name" value="RGS"/>
    <property type="match status" value="1"/>
</dbReference>
<sequence length="1090" mass="123914">MDPESTHPFTNGQHPSVKRPNHQLTAHRSLQSRDNQDVTLHTGFILYNPRIDNTTNSSHHHSGSLSIRKNSSGSNRNKHTRSATVANIESATNDTRKTNNNSPVLPNPMQSHPQIHKRGFSRTMKSISSFIQIGVNIPPYVSFPLTIDKSLSIERLARQIEAEYAFKFSGIDQNCYEPLEVGLLYDVGMLALKFRDTVGDVLEHGDVVNVLNVYDEDYQRNSSVEDSEDESIYNQADYGCEQDIPSVHDSQSSQFLLQHNRQIRHEDAAADTVMREAANPQPLIQNQIQKILSQSDQRLRAILSNTLAMTFFQKFTVREYSVENLLFWLDVELFAAGVSGTNEDNYFDENQTAVIHAKYIYLTYVHSHAPLQVNLSDEIKRAVPWPLDDDCVVDRRMFDEAQEAVYQLMKGHTFVRFEESEEWKTCEKIRNEDPECYASHEMTGSIDRYFKPNMSLMLAVTMALDYGLDATPISHHYKEQTLHSMLSQYFPETILNNVTKRQDRPASSVPPHAVEGYFNSENRMTSAQRMRRIKKERKLQWVFGEKVSRLDGQIVIMPNNDLVEHDNRSSVVSMVSETSRKTTKDVWNRKKKVEKLESIFGRELRGSQLISQNILKKNGNANGEKVLKEKSADQEVERNLKSPNELSPKERRMLWKKTRKLQVVLGQPLDENVVWQSLTLPAINSASSPRGKQYSPTNLPVYDYPARNSDGTLSYVRRIPRRASDPMPPSPSLSITSNSSLLPSPLPPVPSMYSRPRSGSIDSATFSMSEVPLIIVNKDSKEYRRKKLQKLYHFLGEKVPVHVVLGGEAEELEKEDSSQKARRKNGWTQYSRSKHPSSENVADQPLQENVPNKLSAADKKRHLQRAVKLEKVFGEIPPQNLFKHNPTTNPGHDSSANLDMHRLSIVSLGYLMDNDKEAVYELIDYMAESDEDDFTSSPNAINSAANFDRQAISAPSSPHSESPLQSRYLHSKQSRMRGIRKLSHFFGATYGQMFPDQVLGEILGEIECEIHEASRNDNVDRAVVDGLMGQLHTLRMRSGELAPSDDEMEDGGEIGDSNVESGEIDNESMYEDVRRWYEKNGSDRMLLPVN</sequence>
<name>A0A9N9F3Q6_9GLOM</name>
<comment type="caution">
    <text evidence="3">The sequence shown here is derived from an EMBL/GenBank/DDBJ whole genome shotgun (WGS) entry which is preliminary data.</text>
</comment>
<evidence type="ECO:0000313" key="4">
    <source>
        <dbReference type="Proteomes" id="UP000789739"/>
    </source>
</evidence>